<comment type="caution">
    <text evidence="6">The sequence shown here is derived from an EMBL/GenBank/DDBJ whole genome shotgun (WGS) entry which is preliminary data.</text>
</comment>
<sequence length="186" mass="19208">MVTQTARPKRADATRNVDALVEAAKSVFAARGVDAPAKEITDAAGVGVGTLYRHFPRRSDLIIAVLQRELDECVAAAEALGGAPDAWGAVDAWIARFTGLVATKSGLAQALHSGDAAYAGLPQRLMDQLTPAFAPLLARAAAESGTDSGLTAREVLSAVALLCHPVAGGAPDVNERMVRTLLGGLR</sequence>
<feature type="DNA-binding region" description="H-T-H motif" evidence="4">
    <location>
        <begin position="36"/>
        <end position="55"/>
    </location>
</feature>
<dbReference type="InterPro" id="IPR001647">
    <property type="entry name" value="HTH_TetR"/>
</dbReference>
<feature type="domain" description="HTH tetR-type" evidence="5">
    <location>
        <begin position="14"/>
        <end position="73"/>
    </location>
</feature>
<evidence type="ECO:0000256" key="4">
    <source>
        <dbReference type="PROSITE-ProRule" id="PRU00335"/>
    </source>
</evidence>
<dbReference type="Proteomes" id="UP001595900">
    <property type="component" value="Unassembled WGS sequence"/>
</dbReference>
<accession>A0ABV8Q4E4</accession>
<dbReference type="Pfam" id="PF00440">
    <property type="entry name" value="TetR_N"/>
    <property type="match status" value="1"/>
</dbReference>
<keyword evidence="7" id="KW-1185">Reference proteome</keyword>
<dbReference type="InterPro" id="IPR009057">
    <property type="entry name" value="Homeodomain-like_sf"/>
</dbReference>
<gene>
    <name evidence="6" type="ORF">ACFOYW_07885</name>
</gene>
<evidence type="ECO:0000256" key="1">
    <source>
        <dbReference type="ARBA" id="ARBA00023015"/>
    </source>
</evidence>
<dbReference type="InterPro" id="IPR050109">
    <property type="entry name" value="HTH-type_TetR-like_transc_reg"/>
</dbReference>
<organism evidence="6 7">
    <name type="scientific">Gryllotalpicola reticulitermitis</name>
    <dbReference type="NCBI Taxonomy" id="1184153"/>
    <lineage>
        <taxon>Bacteria</taxon>
        <taxon>Bacillati</taxon>
        <taxon>Actinomycetota</taxon>
        <taxon>Actinomycetes</taxon>
        <taxon>Micrococcales</taxon>
        <taxon>Microbacteriaceae</taxon>
        <taxon>Gryllotalpicola</taxon>
    </lineage>
</organism>
<dbReference type="SUPFAM" id="SSF48498">
    <property type="entry name" value="Tetracyclin repressor-like, C-terminal domain"/>
    <property type="match status" value="1"/>
</dbReference>
<keyword evidence="2 4" id="KW-0238">DNA-binding</keyword>
<dbReference type="PANTHER" id="PTHR30055:SF234">
    <property type="entry name" value="HTH-TYPE TRANSCRIPTIONAL REGULATOR BETI"/>
    <property type="match status" value="1"/>
</dbReference>
<evidence type="ECO:0000259" key="5">
    <source>
        <dbReference type="PROSITE" id="PS50977"/>
    </source>
</evidence>
<evidence type="ECO:0000256" key="3">
    <source>
        <dbReference type="ARBA" id="ARBA00023163"/>
    </source>
</evidence>
<dbReference type="Gene3D" id="1.10.357.10">
    <property type="entry name" value="Tetracycline Repressor, domain 2"/>
    <property type="match status" value="1"/>
</dbReference>
<proteinExistence type="predicted"/>
<dbReference type="PROSITE" id="PS50977">
    <property type="entry name" value="HTH_TETR_2"/>
    <property type="match status" value="1"/>
</dbReference>
<dbReference type="PANTHER" id="PTHR30055">
    <property type="entry name" value="HTH-TYPE TRANSCRIPTIONAL REGULATOR RUTR"/>
    <property type="match status" value="1"/>
</dbReference>
<dbReference type="RefSeq" id="WP_390228307.1">
    <property type="nucleotide sequence ID" value="NZ_JBHSCN010000005.1"/>
</dbReference>
<keyword evidence="3" id="KW-0804">Transcription</keyword>
<reference evidence="7" key="1">
    <citation type="journal article" date="2019" name="Int. J. Syst. Evol. Microbiol.">
        <title>The Global Catalogue of Microorganisms (GCM) 10K type strain sequencing project: providing services to taxonomists for standard genome sequencing and annotation.</title>
        <authorList>
            <consortium name="The Broad Institute Genomics Platform"/>
            <consortium name="The Broad Institute Genome Sequencing Center for Infectious Disease"/>
            <person name="Wu L."/>
            <person name="Ma J."/>
        </authorList>
    </citation>
    <scope>NUCLEOTIDE SEQUENCE [LARGE SCALE GENOMIC DNA]</scope>
    <source>
        <strain evidence="7">CGMCC 1.10363</strain>
    </source>
</reference>
<keyword evidence="1" id="KW-0805">Transcription regulation</keyword>
<evidence type="ECO:0000313" key="6">
    <source>
        <dbReference type="EMBL" id="MFC4243292.1"/>
    </source>
</evidence>
<evidence type="ECO:0000313" key="7">
    <source>
        <dbReference type="Proteomes" id="UP001595900"/>
    </source>
</evidence>
<dbReference type="EMBL" id="JBHSCN010000005">
    <property type="protein sequence ID" value="MFC4243292.1"/>
    <property type="molecule type" value="Genomic_DNA"/>
</dbReference>
<name>A0ABV8Q4E4_9MICO</name>
<dbReference type="InterPro" id="IPR036271">
    <property type="entry name" value="Tet_transcr_reg_TetR-rel_C_sf"/>
</dbReference>
<evidence type="ECO:0000256" key="2">
    <source>
        <dbReference type="ARBA" id="ARBA00023125"/>
    </source>
</evidence>
<protein>
    <submittedName>
        <fullName evidence="6">TetR/AcrR family transcriptional regulator</fullName>
    </submittedName>
</protein>
<dbReference type="PRINTS" id="PR00455">
    <property type="entry name" value="HTHTETR"/>
</dbReference>
<dbReference type="SUPFAM" id="SSF46689">
    <property type="entry name" value="Homeodomain-like"/>
    <property type="match status" value="1"/>
</dbReference>